<organism evidence="2 3">
    <name type="scientific">Candidatus Scybalocola faecigallinarum</name>
    <dbReference type="NCBI Taxonomy" id="2840941"/>
    <lineage>
        <taxon>Bacteria</taxon>
        <taxon>Bacillati</taxon>
        <taxon>Bacillota</taxon>
        <taxon>Clostridia</taxon>
        <taxon>Lachnospirales</taxon>
        <taxon>Lachnospiraceae</taxon>
        <taxon>Lachnospiraceae incertae sedis</taxon>
        <taxon>Candidatus Scybalocola (ex Gilroy et al. 2021)</taxon>
    </lineage>
</organism>
<gene>
    <name evidence="2" type="ORF">IAB46_14770</name>
</gene>
<dbReference type="SUPFAM" id="SSF52266">
    <property type="entry name" value="SGNH hydrolase"/>
    <property type="match status" value="1"/>
</dbReference>
<proteinExistence type="predicted"/>
<dbReference type="InterPro" id="IPR036514">
    <property type="entry name" value="SGNH_hydro_sf"/>
</dbReference>
<comment type="caution">
    <text evidence="2">The sequence shown here is derived from an EMBL/GenBank/DDBJ whole genome shotgun (WGS) entry which is preliminary data.</text>
</comment>
<evidence type="ECO:0000313" key="2">
    <source>
        <dbReference type="EMBL" id="HIS48782.1"/>
    </source>
</evidence>
<accession>A0A9D1F7U0</accession>
<reference evidence="2" key="1">
    <citation type="submission" date="2020-10" db="EMBL/GenBank/DDBJ databases">
        <authorList>
            <person name="Gilroy R."/>
        </authorList>
    </citation>
    <scope>NUCLEOTIDE SEQUENCE</scope>
    <source>
        <strain evidence="2">CHK178-757</strain>
    </source>
</reference>
<evidence type="ECO:0000259" key="1">
    <source>
        <dbReference type="Pfam" id="PF13472"/>
    </source>
</evidence>
<dbReference type="Proteomes" id="UP000823927">
    <property type="component" value="Unassembled WGS sequence"/>
</dbReference>
<dbReference type="AlphaFoldDB" id="A0A9D1F7U0"/>
<sequence>MNVICYGDSNTYGYDPRSYFGDRYDSGSRWVDILARKTGWNIENQGMNGRGIPGMPVSFSKETDLLIVMLGTNDLLLGRSTEGTAQRMERFLGQTGLAPDKILLIAPPPMVMGTWVEDMGLIHASRSLAGAYGQLARKLAVKFADAGTWNVSLAFDGVHFTEDGHRAFARSLYHTLNTLDKDLSVRPHD</sequence>
<dbReference type="EMBL" id="DVIT01000063">
    <property type="protein sequence ID" value="HIS48782.1"/>
    <property type="molecule type" value="Genomic_DNA"/>
</dbReference>
<dbReference type="InterPro" id="IPR013830">
    <property type="entry name" value="SGNH_hydro"/>
</dbReference>
<protein>
    <submittedName>
        <fullName evidence="2">Lipase</fullName>
    </submittedName>
</protein>
<reference evidence="2" key="2">
    <citation type="journal article" date="2021" name="PeerJ">
        <title>Extensive microbial diversity within the chicken gut microbiome revealed by metagenomics and culture.</title>
        <authorList>
            <person name="Gilroy R."/>
            <person name="Ravi A."/>
            <person name="Getino M."/>
            <person name="Pursley I."/>
            <person name="Horton D.L."/>
            <person name="Alikhan N.F."/>
            <person name="Baker D."/>
            <person name="Gharbi K."/>
            <person name="Hall N."/>
            <person name="Watson M."/>
            <person name="Adriaenssens E.M."/>
            <person name="Foster-Nyarko E."/>
            <person name="Jarju S."/>
            <person name="Secka A."/>
            <person name="Antonio M."/>
            <person name="Oren A."/>
            <person name="Chaudhuri R.R."/>
            <person name="La Ragione R."/>
            <person name="Hildebrand F."/>
            <person name="Pallen M.J."/>
        </authorList>
    </citation>
    <scope>NUCLEOTIDE SEQUENCE</scope>
    <source>
        <strain evidence="2">CHK178-757</strain>
    </source>
</reference>
<feature type="domain" description="SGNH hydrolase-type esterase" evidence="1">
    <location>
        <begin position="5"/>
        <end position="167"/>
    </location>
</feature>
<dbReference type="Pfam" id="PF13472">
    <property type="entry name" value="Lipase_GDSL_2"/>
    <property type="match status" value="1"/>
</dbReference>
<dbReference type="Gene3D" id="3.40.50.1110">
    <property type="entry name" value="SGNH hydrolase"/>
    <property type="match status" value="2"/>
</dbReference>
<name>A0A9D1F7U0_9FIRM</name>
<evidence type="ECO:0000313" key="3">
    <source>
        <dbReference type="Proteomes" id="UP000823927"/>
    </source>
</evidence>